<reference evidence="2" key="1">
    <citation type="submission" date="2022-11" db="UniProtKB">
        <authorList>
            <consortium name="WormBaseParasite"/>
        </authorList>
    </citation>
    <scope>IDENTIFICATION</scope>
</reference>
<protein>
    <submittedName>
        <fullName evidence="2">Uncharacterized protein</fullName>
    </submittedName>
</protein>
<name>A0A915A443_PARUN</name>
<evidence type="ECO:0000313" key="1">
    <source>
        <dbReference type="Proteomes" id="UP000887569"/>
    </source>
</evidence>
<proteinExistence type="predicted"/>
<accession>A0A915A443</accession>
<sequence>PSGPLGQSSPPGPFGNGLPSFPVGHCCPLGALGCGSPEGKVGHGKSKGPFGILYTSCRSGQVFGHDFIPGREGNLGLGHGSLGLLGQDILIPIGLLGHSNPPGPFGIGFPSSSTGHC</sequence>
<dbReference type="WBParaSite" id="PgE509_g001_t03">
    <property type="protein sequence ID" value="PgE509_g001_t03"/>
    <property type="gene ID" value="PgE509_g001"/>
</dbReference>
<keyword evidence="1" id="KW-1185">Reference proteome</keyword>
<organism evidence="1 2">
    <name type="scientific">Parascaris univalens</name>
    <name type="common">Nematode worm</name>
    <dbReference type="NCBI Taxonomy" id="6257"/>
    <lineage>
        <taxon>Eukaryota</taxon>
        <taxon>Metazoa</taxon>
        <taxon>Ecdysozoa</taxon>
        <taxon>Nematoda</taxon>
        <taxon>Chromadorea</taxon>
        <taxon>Rhabditida</taxon>
        <taxon>Spirurina</taxon>
        <taxon>Ascaridomorpha</taxon>
        <taxon>Ascaridoidea</taxon>
        <taxon>Ascarididae</taxon>
        <taxon>Parascaris</taxon>
    </lineage>
</organism>
<dbReference type="AlphaFoldDB" id="A0A915A443"/>
<dbReference type="Proteomes" id="UP000887569">
    <property type="component" value="Unplaced"/>
</dbReference>
<evidence type="ECO:0000313" key="2">
    <source>
        <dbReference type="WBParaSite" id="PgE509_g001_t03"/>
    </source>
</evidence>